<name>A0A1Y2CHX2_9FUNG</name>
<organism evidence="1 2">
    <name type="scientific">Neocallimastix californiae</name>
    <dbReference type="NCBI Taxonomy" id="1754190"/>
    <lineage>
        <taxon>Eukaryota</taxon>
        <taxon>Fungi</taxon>
        <taxon>Fungi incertae sedis</taxon>
        <taxon>Chytridiomycota</taxon>
        <taxon>Chytridiomycota incertae sedis</taxon>
        <taxon>Neocallimastigomycetes</taxon>
        <taxon>Neocallimastigales</taxon>
        <taxon>Neocallimastigaceae</taxon>
        <taxon>Neocallimastix</taxon>
    </lineage>
</organism>
<reference evidence="1 2" key="1">
    <citation type="submission" date="2016-08" db="EMBL/GenBank/DDBJ databases">
        <title>A Parts List for Fungal Cellulosomes Revealed by Comparative Genomics.</title>
        <authorList>
            <consortium name="DOE Joint Genome Institute"/>
            <person name="Haitjema C.H."/>
            <person name="Gilmore S.P."/>
            <person name="Henske J.K."/>
            <person name="Solomon K.V."/>
            <person name="De Groot R."/>
            <person name="Kuo A."/>
            <person name="Mondo S.J."/>
            <person name="Salamov A.A."/>
            <person name="Labutti K."/>
            <person name="Zhao Z."/>
            <person name="Chiniquy J."/>
            <person name="Barry K."/>
            <person name="Brewer H.M."/>
            <person name="Purvine S.O."/>
            <person name="Wright A.T."/>
            <person name="Boxma B."/>
            <person name="Van Alen T."/>
            <person name="Hackstein J.H."/>
            <person name="Baker S.E."/>
            <person name="Grigoriev I.V."/>
            <person name="O'Malley M.A."/>
        </authorList>
    </citation>
    <scope>NUCLEOTIDE SEQUENCE [LARGE SCALE GENOMIC DNA]</scope>
    <source>
        <strain evidence="1 2">G1</strain>
    </source>
</reference>
<dbReference type="EMBL" id="MCOG01000107">
    <property type="protein sequence ID" value="ORY46643.1"/>
    <property type="molecule type" value="Genomic_DNA"/>
</dbReference>
<protein>
    <submittedName>
        <fullName evidence="1">Uncharacterized protein</fullName>
    </submittedName>
</protein>
<sequence>MTKITFEDIAKVILYIQEHYDEVSIRDIYPEGVPEDLYYFYLNDGPAKLKKKFGGIPLELKKKFPHGFPDEIKNIFKGKTPIEVIAQFQREGLPEPIKNIFPNGPPESLKNRYRNFFEEFKALSKPL</sequence>
<evidence type="ECO:0000313" key="2">
    <source>
        <dbReference type="Proteomes" id="UP000193920"/>
    </source>
</evidence>
<gene>
    <name evidence="1" type="ORF">LY90DRAFT_703350</name>
</gene>
<dbReference type="Proteomes" id="UP000193920">
    <property type="component" value="Unassembled WGS sequence"/>
</dbReference>
<dbReference type="AlphaFoldDB" id="A0A1Y2CHX2"/>
<comment type="caution">
    <text evidence="1">The sequence shown here is derived from an EMBL/GenBank/DDBJ whole genome shotgun (WGS) entry which is preliminary data.</text>
</comment>
<proteinExistence type="predicted"/>
<accession>A0A1Y2CHX2</accession>
<keyword evidence="2" id="KW-1185">Reference proteome</keyword>
<evidence type="ECO:0000313" key="1">
    <source>
        <dbReference type="EMBL" id="ORY46643.1"/>
    </source>
</evidence>
<dbReference type="OrthoDB" id="10373226at2759"/>